<gene>
    <name evidence="2" type="ORF">F511_27637</name>
</gene>
<sequence length="125" mass="14147">MKNRSKKRNKSCSGAALDRPNPDKEHCTKVIKEIRERIDPWITKFDQWKEFQTEVRLNSISSMTPIAKSPESFVYGVPSNAQDPEITDGKIQQKTTQSSANIDEQLAHGQPKTAISDEDNRTQSS</sequence>
<name>A0A2Z7BI28_9LAMI</name>
<protein>
    <submittedName>
        <fullName evidence="2">Uncharacterized protein</fullName>
    </submittedName>
</protein>
<evidence type="ECO:0000256" key="1">
    <source>
        <dbReference type="SAM" id="MobiDB-lite"/>
    </source>
</evidence>
<reference evidence="2 3" key="1">
    <citation type="journal article" date="2015" name="Proc. Natl. Acad. Sci. U.S.A.">
        <title>The resurrection genome of Boea hygrometrica: A blueprint for survival of dehydration.</title>
        <authorList>
            <person name="Xiao L."/>
            <person name="Yang G."/>
            <person name="Zhang L."/>
            <person name="Yang X."/>
            <person name="Zhao S."/>
            <person name="Ji Z."/>
            <person name="Zhou Q."/>
            <person name="Hu M."/>
            <person name="Wang Y."/>
            <person name="Chen M."/>
            <person name="Xu Y."/>
            <person name="Jin H."/>
            <person name="Xiao X."/>
            <person name="Hu G."/>
            <person name="Bao F."/>
            <person name="Hu Y."/>
            <person name="Wan P."/>
            <person name="Li L."/>
            <person name="Deng X."/>
            <person name="Kuang T."/>
            <person name="Xiang C."/>
            <person name="Zhu J.K."/>
            <person name="Oliver M.J."/>
            <person name="He Y."/>
        </authorList>
    </citation>
    <scope>NUCLEOTIDE SEQUENCE [LARGE SCALE GENOMIC DNA]</scope>
    <source>
        <strain evidence="3">cv. XS01</strain>
    </source>
</reference>
<dbReference type="EMBL" id="KV007462">
    <property type="protein sequence ID" value="KZV31606.1"/>
    <property type="molecule type" value="Genomic_DNA"/>
</dbReference>
<feature type="compositionally biased region" description="Basic residues" evidence="1">
    <location>
        <begin position="1"/>
        <end position="10"/>
    </location>
</feature>
<dbReference type="AlphaFoldDB" id="A0A2Z7BI28"/>
<accession>A0A2Z7BI28</accession>
<evidence type="ECO:0000313" key="3">
    <source>
        <dbReference type="Proteomes" id="UP000250235"/>
    </source>
</evidence>
<proteinExistence type="predicted"/>
<organism evidence="2 3">
    <name type="scientific">Dorcoceras hygrometricum</name>
    <dbReference type="NCBI Taxonomy" id="472368"/>
    <lineage>
        <taxon>Eukaryota</taxon>
        <taxon>Viridiplantae</taxon>
        <taxon>Streptophyta</taxon>
        <taxon>Embryophyta</taxon>
        <taxon>Tracheophyta</taxon>
        <taxon>Spermatophyta</taxon>
        <taxon>Magnoliopsida</taxon>
        <taxon>eudicotyledons</taxon>
        <taxon>Gunneridae</taxon>
        <taxon>Pentapetalae</taxon>
        <taxon>asterids</taxon>
        <taxon>lamiids</taxon>
        <taxon>Lamiales</taxon>
        <taxon>Gesneriaceae</taxon>
        <taxon>Didymocarpoideae</taxon>
        <taxon>Trichosporeae</taxon>
        <taxon>Loxocarpinae</taxon>
        <taxon>Dorcoceras</taxon>
    </lineage>
</organism>
<dbReference type="Proteomes" id="UP000250235">
    <property type="component" value="Unassembled WGS sequence"/>
</dbReference>
<feature type="region of interest" description="Disordered" evidence="1">
    <location>
        <begin position="74"/>
        <end position="125"/>
    </location>
</feature>
<feature type="compositionally biased region" description="Polar residues" evidence="1">
    <location>
        <begin position="90"/>
        <end position="102"/>
    </location>
</feature>
<keyword evidence="3" id="KW-1185">Reference proteome</keyword>
<feature type="region of interest" description="Disordered" evidence="1">
    <location>
        <begin position="1"/>
        <end position="25"/>
    </location>
</feature>
<evidence type="ECO:0000313" key="2">
    <source>
        <dbReference type="EMBL" id="KZV31606.1"/>
    </source>
</evidence>